<evidence type="ECO:0000313" key="2">
    <source>
        <dbReference type="Proteomes" id="UP000270224"/>
    </source>
</evidence>
<dbReference type="EMBL" id="RJUG01000002">
    <property type="protein sequence ID" value="ROI10030.1"/>
    <property type="molecule type" value="Genomic_DNA"/>
</dbReference>
<dbReference type="Proteomes" id="UP000270224">
    <property type="component" value="Unassembled WGS sequence"/>
</dbReference>
<sequence>MTKFVVVFFTLVSIVCTAQKKHQFKDHQFPAKYVLKSSSDTVRSHIQNLGAFKASTYSPATIIKKLHMIDDSGKKFNLNEDDVLYVEFVDTKNIKHVFTAAPEKMGLGLVEPLHNGRINYFVDYFFINLYGNFSFTEYLVEEGKETIKTGLFNSSGKKLRERFAAYPDLLTLVDTMKTREDLVNILKLYDQK</sequence>
<dbReference type="AlphaFoldDB" id="A0A3N0WY58"/>
<name>A0A3N0WY58_9FLAO</name>
<reference evidence="2" key="1">
    <citation type="submission" date="2018-11" db="EMBL/GenBank/DDBJ databases">
        <title>Proposal to divide the Flavobacteriaceae and reorganize its genera based on Amino Acid Identity values calculated from whole genome sequences.</title>
        <authorList>
            <person name="Nicholson A.C."/>
            <person name="Gulvik C.A."/>
            <person name="Whitney A.M."/>
            <person name="Humrighouse B.W."/>
            <person name="Bell M."/>
            <person name="Holmes B."/>
            <person name="Steigerwalt A."/>
            <person name="Villarma A."/>
            <person name="Sheth M."/>
            <person name="Batra D."/>
            <person name="Pryor J."/>
            <person name="Bernardet J.-F."/>
            <person name="Hugo C."/>
            <person name="Kampfer P."/>
            <person name="Newman J."/>
            <person name="Mcquiston J.R."/>
        </authorList>
    </citation>
    <scope>NUCLEOTIDE SEQUENCE [LARGE SCALE GENOMIC DNA]</scope>
    <source>
        <strain evidence="2">H3056</strain>
    </source>
</reference>
<reference evidence="2" key="2">
    <citation type="submission" date="2018-11" db="EMBL/GenBank/DDBJ databases">
        <title>Proposal to divide the Flavobacteriaceae and reorganize its genera based on Amino Acid Identity values calculated from whole genome sequences.</title>
        <authorList>
            <person name="Nicholson A.C."/>
            <person name="Gulvik C.A."/>
            <person name="Whitney A.M."/>
            <person name="Humrighouse B.W."/>
            <person name="Bell M."/>
            <person name="Holmens B."/>
            <person name="Steigerwalt A."/>
            <person name="Villarma A."/>
            <person name="Sheth M."/>
            <person name="Batra D."/>
            <person name="Pryor J."/>
            <person name="Bernardet J.-F."/>
            <person name="Hugo C."/>
            <person name="Kampfer P."/>
            <person name="Newman J."/>
            <person name="Mcquiston J.R."/>
        </authorList>
    </citation>
    <scope>NUCLEOTIDE SEQUENCE [LARGE SCALE GENOMIC DNA]</scope>
    <source>
        <strain evidence="2">H3056</strain>
    </source>
</reference>
<comment type="caution">
    <text evidence="1">The sequence shown here is derived from an EMBL/GenBank/DDBJ whole genome shotgun (WGS) entry which is preliminary data.</text>
</comment>
<protein>
    <submittedName>
        <fullName evidence="1">Uncharacterized protein</fullName>
    </submittedName>
</protein>
<proteinExistence type="predicted"/>
<accession>A0A3N0WY58</accession>
<gene>
    <name evidence="1" type="ORF">EGI11_04565</name>
</gene>
<dbReference type="RefSeq" id="WP_123265278.1">
    <property type="nucleotide sequence ID" value="NZ_RJUG01000002.1"/>
</dbReference>
<evidence type="ECO:0000313" key="1">
    <source>
        <dbReference type="EMBL" id="ROI10030.1"/>
    </source>
</evidence>
<dbReference type="OrthoDB" id="1261245at2"/>
<organism evidence="1 2">
    <name type="scientific">Kaistella daneshvariae</name>
    <dbReference type="NCBI Taxonomy" id="2487074"/>
    <lineage>
        <taxon>Bacteria</taxon>
        <taxon>Pseudomonadati</taxon>
        <taxon>Bacteroidota</taxon>
        <taxon>Flavobacteriia</taxon>
        <taxon>Flavobacteriales</taxon>
        <taxon>Weeksellaceae</taxon>
        <taxon>Chryseobacterium group</taxon>
        <taxon>Kaistella</taxon>
    </lineage>
</organism>